<dbReference type="GO" id="GO:0051304">
    <property type="term" value="P:chromosome separation"/>
    <property type="evidence" value="ECO:0007669"/>
    <property type="project" value="InterPro"/>
</dbReference>
<dbReference type="InterPro" id="IPR036388">
    <property type="entry name" value="WH-like_DNA-bd_sf"/>
</dbReference>
<name>A0A9D7SZG0_9BACT</name>
<gene>
    <name evidence="5" type="primary">scpB</name>
    <name evidence="5" type="ORF">IPP15_22140</name>
</gene>
<evidence type="ECO:0000256" key="3">
    <source>
        <dbReference type="ARBA" id="ARBA00022829"/>
    </source>
</evidence>
<organism evidence="5 6">
    <name type="scientific">Candidatus Opimibacter skivensis</name>
    <dbReference type="NCBI Taxonomy" id="2982028"/>
    <lineage>
        <taxon>Bacteria</taxon>
        <taxon>Pseudomonadati</taxon>
        <taxon>Bacteroidota</taxon>
        <taxon>Saprospiria</taxon>
        <taxon>Saprospirales</taxon>
        <taxon>Saprospiraceae</taxon>
        <taxon>Candidatus Opimibacter</taxon>
    </lineage>
</organism>
<proteinExistence type="predicted"/>
<dbReference type="SUPFAM" id="SSF46785">
    <property type="entry name" value="Winged helix' DNA-binding domain"/>
    <property type="match status" value="2"/>
</dbReference>
<dbReference type="Gene3D" id="1.10.10.10">
    <property type="entry name" value="Winged helix-like DNA-binding domain superfamily/Winged helix DNA-binding domain"/>
    <property type="match status" value="2"/>
</dbReference>
<dbReference type="Pfam" id="PF04079">
    <property type="entry name" value="SMC_ScpB"/>
    <property type="match status" value="1"/>
</dbReference>
<keyword evidence="1" id="KW-0963">Cytoplasm</keyword>
<evidence type="ECO:0000256" key="2">
    <source>
        <dbReference type="ARBA" id="ARBA00022618"/>
    </source>
</evidence>
<dbReference type="EMBL" id="JADKGY010000032">
    <property type="protein sequence ID" value="MBK9985026.1"/>
    <property type="molecule type" value="Genomic_DNA"/>
</dbReference>
<dbReference type="PANTHER" id="PTHR34298:SF2">
    <property type="entry name" value="SEGREGATION AND CONDENSATION PROTEIN B"/>
    <property type="match status" value="1"/>
</dbReference>
<accession>A0A9D7SZG0</accession>
<comment type="caution">
    <text evidence="5">The sequence shown here is derived from an EMBL/GenBank/DDBJ whole genome shotgun (WGS) entry which is preliminary data.</text>
</comment>
<dbReference type="PIRSF" id="PIRSF019345">
    <property type="entry name" value="ScpB"/>
    <property type="match status" value="1"/>
</dbReference>
<evidence type="ECO:0000256" key="1">
    <source>
        <dbReference type="ARBA" id="ARBA00022490"/>
    </source>
</evidence>
<dbReference type="InterPro" id="IPR036390">
    <property type="entry name" value="WH_DNA-bd_sf"/>
</dbReference>
<dbReference type="InterPro" id="IPR005234">
    <property type="entry name" value="ScpB_csome_segregation"/>
</dbReference>
<reference evidence="5 6" key="1">
    <citation type="submission" date="2020-10" db="EMBL/GenBank/DDBJ databases">
        <title>Connecting structure to function with the recovery of over 1000 high-quality activated sludge metagenome-assembled genomes encoding full-length rRNA genes using long-read sequencing.</title>
        <authorList>
            <person name="Singleton C.M."/>
            <person name="Petriglieri F."/>
            <person name="Kristensen J.M."/>
            <person name="Kirkegaard R.H."/>
            <person name="Michaelsen T.Y."/>
            <person name="Andersen M.H."/>
            <person name="Karst S.M."/>
            <person name="Dueholm M.S."/>
            <person name="Nielsen P.H."/>
            <person name="Albertsen M."/>
        </authorList>
    </citation>
    <scope>NUCLEOTIDE SEQUENCE [LARGE SCALE GENOMIC DNA]</scope>
    <source>
        <strain evidence="5">Ribe_18-Q3-R11-54_MAXAC.273</strain>
    </source>
</reference>
<evidence type="ECO:0000313" key="6">
    <source>
        <dbReference type="Proteomes" id="UP000808337"/>
    </source>
</evidence>
<evidence type="ECO:0000313" key="5">
    <source>
        <dbReference type="EMBL" id="MBK9985026.1"/>
    </source>
</evidence>
<sequence>MENRLDTHIECLIFVAQQPVKREDIRYNLENALQVKIEPQDIEDALVRLVEKYWDDNFAIEIVEVAEGFQFVTKGAYHHVAGHYLKQLTKRRLSKVALETLAIIAYRQPVSRAEIEQIRGVNADYAIDKLLEKELIEIVGRSTGPGKPLLYAASPKFMDYFGLKSMDDLPQLKEFQAASEEIGEPSSLEEVVSYDSLGGQHGDTLIASVSDESE</sequence>
<evidence type="ECO:0000256" key="4">
    <source>
        <dbReference type="ARBA" id="ARBA00023306"/>
    </source>
</evidence>
<keyword evidence="3" id="KW-0159">Chromosome partition</keyword>
<dbReference type="GO" id="GO:0051301">
    <property type="term" value="P:cell division"/>
    <property type="evidence" value="ECO:0007669"/>
    <property type="project" value="UniProtKB-KW"/>
</dbReference>
<dbReference type="NCBIfam" id="TIGR00281">
    <property type="entry name" value="SMC-Scp complex subunit ScpB"/>
    <property type="match status" value="1"/>
</dbReference>
<protein>
    <submittedName>
        <fullName evidence="5">SMC-Scp complex subunit ScpB</fullName>
    </submittedName>
</protein>
<dbReference type="Proteomes" id="UP000808337">
    <property type="component" value="Unassembled WGS sequence"/>
</dbReference>
<keyword evidence="2" id="KW-0132">Cell division</keyword>
<dbReference type="PANTHER" id="PTHR34298">
    <property type="entry name" value="SEGREGATION AND CONDENSATION PROTEIN B"/>
    <property type="match status" value="1"/>
</dbReference>
<keyword evidence="4" id="KW-0131">Cell cycle</keyword>
<dbReference type="AlphaFoldDB" id="A0A9D7SZG0"/>